<keyword evidence="2" id="KW-0479">Metal-binding</keyword>
<dbReference type="PROSITE" id="PS50249">
    <property type="entry name" value="MPN"/>
    <property type="match status" value="1"/>
</dbReference>
<keyword evidence="5" id="KW-0482">Metalloprotease</keyword>
<dbReference type="GO" id="GO:0006508">
    <property type="term" value="P:proteolysis"/>
    <property type="evidence" value="ECO:0007669"/>
    <property type="project" value="UniProtKB-KW"/>
</dbReference>
<name>A0A1H8VRY0_9GAMM</name>
<dbReference type="InterPro" id="IPR020891">
    <property type="entry name" value="UPF0758_CS"/>
</dbReference>
<evidence type="ECO:0000256" key="5">
    <source>
        <dbReference type="ARBA" id="ARBA00023049"/>
    </source>
</evidence>
<dbReference type="InterPro" id="IPR001405">
    <property type="entry name" value="UPF0758"/>
</dbReference>
<evidence type="ECO:0000256" key="1">
    <source>
        <dbReference type="ARBA" id="ARBA00022670"/>
    </source>
</evidence>
<evidence type="ECO:0000256" key="2">
    <source>
        <dbReference type="ARBA" id="ARBA00022723"/>
    </source>
</evidence>
<evidence type="ECO:0000313" key="8">
    <source>
        <dbReference type="EMBL" id="SEP17698.1"/>
    </source>
</evidence>
<dbReference type="STRING" id="406100.SAMN04488052_11458"/>
<dbReference type="Gene3D" id="3.40.140.10">
    <property type="entry name" value="Cytidine Deaminase, domain 2"/>
    <property type="match status" value="1"/>
</dbReference>
<evidence type="ECO:0000259" key="7">
    <source>
        <dbReference type="PROSITE" id="PS50249"/>
    </source>
</evidence>
<dbReference type="GO" id="GO:0046872">
    <property type="term" value="F:metal ion binding"/>
    <property type="evidence" value="ECO:0007669"/>
    <property type="project" value="UniProtKB-KW"/>
</dbReference>
<accession>A0A1H8VRY0</accession>
<feature type="domain" description="MPN" evidence="7">
    <location>
        <begin position="46"/>
        <end position="167"/>
    </location>
</feature>
<evidence type="ECO:0000256" key="4">
    <source>
        <dbReference type="ARBA" id="ARBA00022833"/>
    </source>
</evidence>
<protein>
    <submittedName>
        <fullName evidence="8">DNA repair protein RadC</fullName>
    </submittedName>
</protein>
<dbReference type="PANTHER" id="PTHR30471:SF3">
    <property type="entry name" value="UPF0758 PROTEIN YEES-RELATED"/>
    <property type="match status" value="1"/>
</dbReference>
<dbReference type="Proteomes" id="UP000199657">
    <property type="component" value="Unassembled WGS sequence"/>
</dbReference>
<dbReference type="InterPro" id="IPR025657">
    <property type="entry name" value="RadC_JAB"/>
</dbReference>
<keyword evidence="4" id="KW-0862">Zinc</keyword>
<dbReference type="EMBL" id="FOEG01000014">
    <property type="protein sequence ID" value="SEP17698.1"/>
    <property type="molecule type" value="Genomic_DNA"/>
</dbReference>
<evidence type="ECO:0000256" key="6">
    <source>
        <dbReference type="SAM" id="MobiDB-lite"/>
    </source>
</evidence>
<dbReference type="SUPFAM" id="SSF102712">
    <property type="entry name" value="JAB1/MPN domain"/>
    <property type="match status" value="1"/>
</dbReference>
<sequence>MRRQFDDQVTEPVTQLADHREDEGQADRLIQQALAVVRSRFERGEALQSPRDAARYVQLWLGPRQQEVFACLFLDNRHRIIASEVLFHGTVDSAAIYPREVVRRTIDHNAAAVICAHNHPSGSPEPSRADEIITRRLQEALSLVDVRLLDHLVVGETVTSLAERGCT</sequence>
<gene>
    <name evidence="8" type="ORF">SAMN04488052_11458</name>
</gene>
<dbReference type="PANTHER" id="PTHR30471">
    <property type="entry name" value="DNA REPAIR PROTEIN RADC"/>
    <property type="match status" value="1"/>
</dbReference>
<dbReference type="InterPro" id="IPR037518">
    <property type="entry name" value="MPN"/>
</dbReference>
<feature type="region of interest" description="Disordered" evidence="6">
    <location>
        <begin position="1"/>
        <end position="23"/>
    </location>
</feature>
<dbReference type="NCBIfam" id="TIGR00608">
    <property type="entry name" value="radc"/>
    <property type="match status" value="1"/>
</dbReference>
<dbReference type="PROSITE" id="PS01302">
    <property type="entry name" value="UPF0758"/>
    <property type="match status" value="1"/>
</dbReference>
<keyword evidence="9" id="KW-1185">Reference proteome</keyword>
<keyword evidence="3" id="KW-0378">Hydrolase</keyword>
<dbReference type="OrthoDB" id="9804482at2"/>
<evidence type="ECO:0000256" key="3">
    <source>
        <dbReference type="ARBA" id="ARBA00022801"/>
    </source>
</evidence>
<proteinExistence type="predicted"/>
<reference evidence="8 9" key="1">
    <citation type="submission" date="2016-10" db="EMBL/GenBank/DDBJ databases">
        <authorList>
            <person name="de Groot N.N."/>
        </authorList>
    </citation>
    <scope>NUCLEOTIDE SEQUENCE [LARGE SCALE GENOMIC DNA]</scope>
    <source>
        <strain evidence="8 9">CGMCC 1.6291</strain>
    </source>
</reference>
<dbReference type="AlphaFoldDB" id="A0A1H8VRY0"/>
<organism evidence="8 9">
    <name type="scientific">Aquisalimonas asiatica</name>
    <dbReference type="NCBI Taxonomy" id="406100"/>
    <lineage>
        <taxon>Bacteria</taxon>
        <taxon>Pseudomonadati</taxon>
        <taxon>Pseudomonadota</taxon>
        <taxon>Gammaproteobacteria</taxon>
        <taxon>Chromatiales</taxon>
        <taxon>Ectothiorhodospiraceae</taxon>
        <taxon>Aquisalimonas</taxon>
    </lineage>
</organism>
<evidence type="ECO:0000313" key="9">
    <source>
        <dbReference type="Proteomes" id="UP000199657"/>
    </source>
</evidence>
<dbReference type="GO" id="GO:0008237">
    <property type="term" value="F:metallopeptidase activity"/>
    <property type="evidence" value="ECO:0007669"/>
    <property type="project" value="UniProtKB-KW"/>
</dbReference>
<keyword evidence="1" id="KW-0645">Protease</keyword>
<dbReference type="Pfam" id="PF04002">
    <property type="entry name" value="RadC"/>
    <property type="match status" value="1"/>
</dbReference>
<dbReference type="CDD" id="cd08071">
    <property type="entry name" value="MPN_DUF2466"/>
    <property type="match status" value="1"/>
</dbReference>